<protein>
    <submittedName>
        <fullName evidence="2">Uncharacterized protein</fullName>
    </submittedName>
</protein>
<evidence type="ECO:0000256" key="1">
    <source>
        <dbReference type="SAM" id="MobiDB-lite"/>
    </source>
</evidence>
<proteinExistence type="predicted"/>
<accession>A0AAV0WJV5</accession>
<name>A0AAV0WJV5_9HEMI</name>
<feature type="compositionally biased region" description="Low complexity" evidence="1">
    <location>
        <begin position="37"/>
        <end position="51"/>
    </location>
</feature>
<reference evidence="2 3" key="1">
    <citation type="submission" date="2023-01" db="EMBL/GenBank/DDBJ databases">
        <authorList>
            <person name="Whitehead M."/>
        </authorList>
    </citation>
    <scope>NUCLEOTIDE SEQUENCE [LARGE SCALE GENOMIC DNA]</scope>
</reference>
<sequence length="79" mass="8349">MSSISELTLTDQISGQPDLYSPSLSVVKPLPGSLPTNIRSSSSGKSISNRSTPTPTQDFPPVEQNIKPPPPLITSTSGW</sequence>
<dbReference type="EMBL" id="CARXXK010000002">
    <property type="protein sequence ID" value="CAI6356254.1"/>
    <property type="molecule type" value="Genomic_DNA"/>
</dbReference>
<feature type="region of interest" description="Disordered" evidence="1">
    <location>
        <begin position="1"/>
        <end position="79"/>
    </location>
</feature>
<organism evidence="2 3">
    <name type="scientific">Macrosiphum euphorbiae</name>
    <name type="common">potato aphid</name>
    <dbReference type="NCBI Taxonomy" id="13131"/>
    <lineage>
        <taxon>Eukaryota</taxon>
        <taxon>Metazoa</taxon>
        <taxon>Ecdysozoa</taxon>
        <taxon>Arthropoda</taxon>
        <taxon>Hexapoda</taxon>
        <taxon>Insecta</taxon>
        <taxon>Pterygota</taxon>
        <taxon>Neoptera</taxon>
        <taxon>Paraneoptera</taxon>
        <taxon>Hemiptera</taxon>
        <taxon>Sternorrhyncha</taxon>
        <taxon>Aphidomorpha</taxon>
        <taxon>Aphidoidea</taxon>
        <taxon>Aphididae</taxon>
        <taxon>Macrosiphini</taxon>
        <taxon>Macrosiphum</taxon>
    </lineage>
</organism>
<evidence type="ECO:0000313" key="2">
    <source>
        <dbReference type="EMBL" id="CAI6356254.1"/>
    </source>
</evidence>
<gene>
    <name evidence="2" type="ORF">MEUPH1_LOCUS12007</name>
</gene>
<evidence type="ECO:0000313" key="3">
    <source>
        <dbReference type="Proteomes" id="UP001160148"/>
    </source>
</evidence>
<dbReference type="Proteomes" id="UP001160148">
    <property type="component" value="Unassembled WGS sequence"/>
</dbReference>
<feature type="compositionally biased region" description="Polar residues" evidence="1">
    <location>
        <begin position="1"/>
        <end position="15"/>
    </location>
</feature>
<dbReference type="AlphaFoldDB" id="A0AAV0WJV5"/>
<comment type="caution">
    <text evidence="2">The sequence shown here is derived from an EMBL/GenBank/DDBJ whole genome shotgun (WGS) entry which is preliminary data.</text>
</comment>
<keyword evidence="3" id="KW-1185">Reference proteome</keyword>